<dbReference type="Proteomes" id="UP000246569">
    <property type="component" value="Unassembled WGS sequence"/>
</dbReference>
<gene>
    <name evidence="1" type="ORF">C7443_103334</name>
</gene>
<evidence type="ECO:0000313" key="2">
    <source>
        <dbReference type="Proteomes" id="UP000246569"/>
    </source>
</evidence>
<protein>
    <submittedName>
        <fullName evidence="1">Uncharacterized protein</fullName>
    </submittedName>
</protein>
<sequence length="123" mass="14082">MHGRIVLWLLLLVLWGCGEPSPDVIVDVQPGGLAQALAEHADAGGRVEYRVRKREGVLDPSVTDLEILAEDWLFYRRRVRRLEQDGDDVGVIDARARLAQIEHWLADYDPADVTAMKRWIRKR</sequence>
<organism evidence="1 2">
    <name type="scientific">Plasticicumulans acidivorans</name>
    <dbReference type="NCBI Taxonomy" id="886464"/>
    <lineage>
        <taxon>Bacteria</taxon>
        <taxon>Pseudomonadati</taxon>
        <taxon>Pseudomonadota</taxon>
        <taxon>Gammaproteobacteria</taxon>
        <taxon>Candidatus Competibacteraceae</taxon>
        <taxon>Plasticicumulans</taxon>
    </lineage>
</organism>
<proteinExistence type="predicted"/>
<keyword evidence="2" id="KW-1185">Reference proteome</keyword>
<comment type="caution">
    <text evidence="1">The sequence shown here is derived from an EMBL/GenBank/DDBJ whole genome shotgun (WGS) entry which is preliminary data.</text>
</comment>
<dbReference type="EMBL" id="QGTJ01000003">
    <property type="protein sequence ID" value="PWV63407.1"/>
    <property type="molecule type" value="Genomic_DNA"/>
</dbReference>
<evidence type="ECO:0000313" key="1">
    <source>
        <dbReference type="EMBL" id="PWV63407.1"/>
    </source>
</evidence>
<accession>A0A317MXP7</accession>
<dbReference type="RefSeq" id="WP_110017905.1">
    <property type="nucleotide sequence ID" value="NZ_QGTJ01000003.1"/>
</dbReference>
<reference evidence="1 2" key="1">
    <citation type="submission" date="2018-05" db="EMBL/GenBank/DDBJ databases">
        <title>Genomic Encyclopedia of Type Strains, Phase IV (KMG-IV): sequencing the most valuable type-strain genomes for metagenomic binning, comparative biology and taxonomic classification.</title>
        <authorList>
            <person name="Goeker M."/>
        </authorList>
    </citation>
    <scope>NUCLEOTIDE SEQUENCE [LARGE SCALE GENOMIC DNA]</scope>
    <source>
        <strain evidence="1 2">DSM 23606</strain>
    </source>
</reference>
<dbReference type="AlphaFoldDB" id="A0A317MXP7"/>
<name>A0A317MXP7_9GAMM</name>